<evidence type="ECO:0000313" key="2">
    <source>
        <dbReference type="Proteomes" id="UP001221302"/>
    </source>
</evidence>
<accession>A0AAE3P1C9</accession>
<comment type="caution">
    <text evidence="1">The sequence shown here is derived from an EMBL/GenBank/DDBJ whole genome shotgun (WGS) entry which is preliminary data.</text>
</comment>
<name>A0AAE3P1C9_9BACT</name>
<protein>
    <recommendedName>
        <fullName evidence="3">Peptidase C39 domain-containing protein</fullName>
    </recommendedName>
</protein>
<dbReference type="RefSeq" id="WP_321535700.1">
    <property type="nucleotide sequence ID" value="NZ_JARGDL010000008.1"/>
</dbReference>
<dbReference type="EMBL" id="JARGDL010000008">
    <property type="protein sequence ID" value="MDF1611932.1"/>
    <property type="molecule type" value="Genomic_DNA"/>
</dbReference>
<evidence type="ECO:0000313" key="1">
    <source>
        <dbReference type="EMBL" id="MDF1611932.1"/>
    </source>
</evidence>
<dbReference type="Proteomes" id="UP001221302">
    <property type="component" value="Unassembled WGS sequence"/>
</dbReference>
<evidence type="ECO:0008006" key="3">
    <source>
        <dbReference type="Google" id="ProtNLM"/>
    </source>
</evidence>
<dbReference type="Gene3D" id="3.90.70.10">
    <property type="entry name" value="Cysteine proteinases"/>
    <property type="match status" value="1"/>
</dbReference>
<organism evidence="1 2">
    <name type="scientific">Stygiobacter electus</name>
    <dbReference type="NCBI Taxonomy" id="3032292"/>
    <lineage>
        <taxon>Bacteria</taxon>
        <taxon>Pseudomonadati</taxon>
        <taxon>Ignavibacteriota</taxon>
        <taxon>Ignavibacteria</taxon>
        <taxon>Ignavibacteriales</taxon>
        <taxon>Melioribacteraceae</taxon>
        <taxon>Stygiobacter</taxon>
    </lineage>
</organism>
<proteinExistence type="predicted"/>
<dbReference type="AlphaFoldDB" id="A0AAE3P1C9"/>
<reference evidence="1" key="1">
    <citation type="submission" date="2023-03" db="EMBL/GenBank/DDBJ databases">
        <title>Stygiobacter electus gen. nov., sp. nov., facultatively anaerobic thermotolerant bacterium of the class Ignavibacteria from a well of Yessentuki mineral water deposit.</title>
        <authorList>
            <person name="Podosokorskaya O.A."/>
            <person name="Elcheninov A.G."/>
            <person name="Petrova N.F."/>
            <person name="Zavarzina D.G."/>
            <person name="Kublanov I.V."/>
            <person name="Merkel A.Y."/>
        </authorList>
    </citation>
    <scope>NUCLEOTIDE SEQUENCE</scope>
    <source>
        <strain evidence="1">09-Me</strain>
    </source>
</reference>
<keyword evidence="2" id="KW-1185">Reference proteome</keyword>
<gene>
    <name evidence="1" type="ORF">P0M35_07205</name>
</gene>
<sequence>MSFYPQPNKYQCGPFALKYALVMLGVFKGEDQIGIIAGSTWWAGTDEFGLARAARRFNCQLKHFQSSNPNDARKLLVQHLKKGYPCILSVKNWEHWCTVVNYQKGKFVVIDSELDKVVNVQTTQRLLKRWRYIEEDTGIVSYDGYVLVPKFKAYTHAQFTIEKAKLLMYDKNEDLANKWDQYTNDLINICKPRTKLSLNVITFSEFLRRNEQNIIKRVANWHGEPTYSELKKILANMKFVAEVYDLIIPEDEEKKALIDITSILMMYACGKYGMNKIY</sequence>